<evidence type="ECO:0000313" key="2">
    <source>
        <dbReference type="Proteomes" id="UP000053240"/>
    </source>
</evidence>
<dbReference type="Proteomes" id="UP000053240">
    <property type="component" value="Unassembled WGS sequence"/>
</dbReference>
<gene>
    <name evidence="1" type="ORF">RR48_00051</name>
</gene>
<keyword evidence="2" id="KW-1185">Reference proteome</keyword>
<evidence type="ECO:0000313" key="1">
    <source>
        <dbReference type="EMBL" id="KPJ21184.1"/>
    </source>
</evidence>
<dbReference type="InParanoid" id="A0A0N0PFF6"/>
<protein>
    <submittedName>
        <fullName evidence="1">Protein purity of essence</fullName>
    </submittedName>
</protein>
<comment type="caution">
    <text evidence="1">The sequence shown here is derived from an EMBL/GenBank/DDBJ whole genome shotgun (WGS) entry which is preliminary data.</text>
</comment>
<name>A0A0N0PFF6_PAPMA</name>
<dbReference type="AlphaFoldDB" id="A0A0N0PFF6"/>
<dbReference type="STRING" id="76193.A0A0N0PFF6"/>
<proteinExistence type="predicted"/>
<dbReference type="EMBL" id="LADJ01028446">
    <property type="protein sequence ID" value="KPJ21184.1"/>
    <property type="molecule type" value="Genomic_DNA"/>
</dbReference>
<organism evidence="1 2">
    <name type="scientific">Papilio machaon</name>
    <name type="common">Old World swallowtail butterfly</name>
    <dbReference type="NCBI Taxonomy" id="76193"/>
    <lineage>
        <taxon>Eukaryota</taxon>
        <taxon>Metazoa</taxon>
        <taxon>Ecdysozoa</taxon>
        <taxon>Arthropoda</taxon>
        <taxon>Hexapoda</taxon>
        <taxon>Insecta</taxon>
        <taxon>Pterygota</taxon>
        <taxon>Neoptera</taxon>
        <taxon>Endopterygota</taxon>
        <taxon>Lepidoptera</taxon>
        <taxon>Glossata</taxon>
        <taxon>Ditrysia</taxon>
        <taxon>Papilionoidea</taxon>
        <taxon>Papilionidae</taxon>
        <taxon>Papilioninae</taxon>
        <taxon>Papilio</taxon>
    </lineage>
</organism>
<reference evidence="1 2" key="1">
    <citation type="journal article" date="2015" name="Nat. Commun.">
        <title>Outbred genome sequencing and CRISPR/Cas9 gene editing in butterflies.</title>
        <authorList>
            <person name="Li X."/>
            <person name="Fan D."/>
            <person name="Zhang W."/>
            <person name="Liu G."/>
            <person name="Zhang L."/>
            <person name="Zhao L."/>
            <person name="Fang X."/>
            <person name="Chen L."/>
            <person name="Dong Y."/>
            <person name="Chen Y."/>
            <person name="Ding Y."/>
            <person name="Zhao R."/>
            <person name="Feng M."/>
            <person name="Zhu Y."/>
            <person name="Feng Y."/>
            <person name="Jiang X."/>
            <person name="Zhu D."/>
            <person name="Xiang H."/>
            <person name="Feng X."/>
            <person name="Li S."/>
            <person name="Wang J."/>
            <person name="Zhang G."/>
            <person name="Kronforst M.R."/>
            <person name="Wang W."/>
        </authorList>
    </citation>
    <scope>NUCLEOTIDE SEQUENCE [LARGE SCALE GENOMIC DNA]</scope>
    <source>
        <strain evidence="1">Ya'a_city_454_Pm</strain>
        <tissue evidence="1">Whole body</tissue>
    </source>
</reference>
<sequence length="70" mass="8141">MQKKSVLLMTSNAIIKVVETLAISDRKRAMSLAPHQLMLTTRLMLLLEYLMRHLYDAPQTLLQQVIILYK</sequence>
<accession>A0A0N0PFF6</accession>